<dbReference type="STRING" id="1611254.A0A2G5ULF4"/>
<feature type="compositionally biased region" description="Basic and acidic residues" evidence="1">
    <location>
        <begin position="662"/>
        <end position="709"/>
    </location>
</feature>
<dbReference type="InterPro" id="IPR050341">
    <property type="entry name" value="PP1_catalytic_subunit"/>
</dbReference>
<comment type="caution">
    <text evidence="3">The sequence shown here is derived from an EMBL/GenBank/DDBJ whole genome shotgun (WGS) entry which is preliminary data.</text>
</comment>
<dbReference type="PANTHER" id="PTHR11668:SF290">
    <property type="entry name" value="SERINE_THREONINE SPECIFIC PROTEIN PHOSPHATASES DOMAIN-CONTAINING PROTEIN"/>
    <property type="match status" value="1"/>
</dbReference>
<dbReference type="PRINTS" id="PR00114">
    <property type="entry name" value="STPHPHTASE"/>
</dbReference>
<dbReference type="SUPFAM" id="SSF56300">
    <property type="entry name" value="Metallo-dependent phosphatases"/>
    <property type="match status" value="1"/>
</dbReference>
<feature type="compositionally biased region" description="Basic and acidic residues" evidence="1">
    <location>
        <begin position="431"/>
        <end position="455"/>
    </location>
</feature>
<evidence type="ECO:0000313" key="4">
    <source>
        <dbReference type="Proteomes" id="UP000230233"/>
    </source>
</evidence>
<feature type="compositionally biased region" description="Basic and acidic residues" evidence="1">
    <location>
        <begin position="749"/>
        <end position="767"/>
    </location>
</feature>
<feature type="region of interest" description="Disordered" evidence="1">
    <location>
        <begin position="662"/>
        <end position="716"/>
    </location>
</feature>
<feature type="region of interest" description="Disordered" evidence="1">
    <location>
        <begin position="427"/>
        <end position="455"/>
    </location>
</feature>
<reference evidence="4" key="1">
    <citation type="submission" date="2017-10" db="EMBL/GenBank/DDBJ databases">
        <title>Rapid genome shrinkage in a self-fertile nematode reveals novel sperm competition proteins.</title>
        <authorList>
            <person name="Yin D."/>
            <person name="Schwarz E.M."/>
            <person name="Thomas C.G."/>
            <person name="Felde R.L."/>
            <person name="Korf I.F."/>
            <person name="Cutter A.D."/>
            <person name="Schartner C.M."/>
            <person name="Ralston E.J."/>
            <person name="Meyer B.J."/>
            <person name="Haag E.S."/>
        </authorList>
    </citation>
    <scope>NUCLEOTIDE SEQUENCE [LARGE SCALE GENOMIC DNA]</scope>
    <source>
        <strain evidence="4">JU1422</strain>
    </source>
</reference>
<dbReference type="InterPro" id="IPR029052">
    <property type="entry name" value="Metallo-depent_PP-like"/>
</dbReference>
<dbReference type="OrthoDB" id="5860751at2759"/>
<proteinExistence type="predicted"/>
<feature type="region of interest" description="Disordered" evidence="1">
    <location>
        <begin position="473"/>
        <end position="615"/>
    </location>
</feature>
<feature type="region of interest" description="Disordered" evidence="1">
    <location>
        <begin position="730"/>
        <end position="791"/>
    </location>
</feature>
<protein>
    <recommendedName>
        <fullName evidence="2">Serine/threonine specific protein phosphatases domain-containing protein</fullName>
    </recommendedName>
</protein>
<name>A0A2G5ULF4_9PELO</name>
<sequence length="791" mass="93971">MRSIENLFQVREARESNILKWKIAYHRLNRNKKFVKIGGKWVYVSRNMERNGFLDRNLRIQNSRAIQRYTDAQKMVLHLRTKFHFDKKWMADFDKYDINELMSMLEKRKDKFMIFFKASGLAHHLFKADRPLSGDVKHGNMFESIIFHGPYFYPWEPQQLIDLFIEGREKFLDDNICLKLSLPIVIIGEIRGRYADLHRWLQILGLPYRRKLLFLGGYTNRGSSRFEEYSLDTLAMIAALKIAYPRHVFMLRGSAECEFSFAPRWSAKTDDAVLRTARQMCDCLPLLATIGTEYMAVSSGLSPFMTFDLDEIQNLKRPLKADNLPYYAKWILFGQPKAMDGMFENEPGMVGSRNELTVNPLFLANEKLITISSTPTKHSGGVVLVIDKPIGYMFFKLKLQTTKITIPPRKDTVAVVNEVGKMQFKNRKKRLEKEKREKIRREKEEKKRLETEKRRKELRDRWDQYALEKMRKEEEIERNKTPEERKRDREEAEKRRQERKAERKARKEAEIQKAKEAPLLRPTRMATIEDINRQKEENRRKAKEAAEAKKKKEQEMRERENRQKEEIKRKAKELAEVKRKKEEEEKRKAKEAAEANRKKEEELKEKKKKEERRKYNVYNQIMRELLAEGLVKLDTEECPAMYEKGTYEEDLTIEEAEAQQVREEILKERGGISRKEEKYDKNQENEKKKLKEKEEAEKKDKKKNKDEKKKKSILKPVELPLDAKRKLIAMGVKKKKSDYATMDDVPSDWDDKVPPKEPKSKKPDKEKPKKKKNKTSLYHTIDDVPSDWDDK</sequence>
<dbReference type="GO" id="GO:0005737">
    <property type="term" value="C:cytoplasm"/>
    <property type="evidence" value="ECO:0007669"/>
    <property type="project" value="TreeGrafter"/>
</dbReference>
<feature type="compositionally biased region" description="Basic and acidic residues" evidence="1">
    <location>
        <begin position="530"/>
        <end position="605"/>
    </location>
</feature>
<dbReference type="GO" id="GO:0005634">
    <property type="term" value="C:nucleus"/>
    <property type="evidence" value="ECO:0007669"/>
    <property type="project" value="TreeGrafter"/>
</dbReference>
<organism evidence="3 4">
    <name type="scientific">Caenorhabditis nigoni</name>
    <dbReference type="NCBI Taxonomy" id="1611254"/>
    <lineage>
        <taxon>Eukaryota</taxon>
        <taxon>Metazoa</taxon>
        <taxon>Ecdysozoa</taxon>
        <taxon>Nematoda</taxon>
        <taxon>Chromadorea</taxon>
        <taxon>Rhabditida</taxon>
        <taxon>Rhabditina</taxon>
        <taxon>Rhabditomorpha</taxon>
        <taxon>Rhabditoidea</taxon>
        <taxon>Rhabditidae</taxon>
        <taxon>Peloderinae</taxon>
        <taxon>Caenorhabditis</taxon>
    </lineage>
</organism>
<dbReference type="Gene3D" id="3.60.21.10">
    <property type="match status" value="1"/>
</dbReference>
<dbReference type="PANTHER" id="PTHR11668">
    <property type="entry name" value="SERINE/THREONINE PROTEIN PHOSPHATASE"/>
    <property type="match status" value="1"/>
</dbReference>
<dbReference type="EMBL" id="PDUG01000003">
    <property type="protein sequence ID" value="PIC40273.1"/>
    <property type="molecule type" value="Genomic_DNA"/>
</dbReference>
<dbReference type="InterPro" id="IPR006186">
    <property type="entry name" value="Ser/Thr-sp_prot-phosphatase"/>
</dbReference>
<dbReference type="AlphaFoldDB" id="A0A2G5ULF4"/>
<evidence type="ECO:0000313" key="3">
    <source>
        <dbReference type="EMBL" id="PIC40273.1"/>
    </source>
</evidence>
<keyword evidence="4" id="KW-1185">Reference proteome</keyword>
<dbReference type="Proteomes" id="UP000230233">
    <property type="component" value="Chromosome III"/>
</dbReference>
<accession>A0A2G5ULF4</accession>
<evidence type="ECO:0000256" key="1">
    <source>
        <dbReference type="SAM" id="MobiDB-lite"/>
    </source>
</evidence>
<dbReference type="GO" id="GO:0004722">
    <property type="term" value="F:protein serine/threonine phosphatase activity"/>
    <property type="evidence" value="ECO:0007669"/>
    <property type="project" value="TreeGrafter"/>
</dbReference>
<dbReference type="SMART" id="SM00156">
    <property type="entry name" value="PP2Ac"/>
    <property type="match status" value="1"/>
</dbReference>
<feature type="compositionally biased region" description="Basic and acidic residues" evidence="1">
    <location>
        <begin position="473"/>
        <end position="518"/>
    </location>
</feature>
<feature type="domain" description="Serine/threonine specific protein phosphatases" evidence="2">
    <location>
        <begin position="155"/>
        <end position="401"/>
    </location>
</feature>
<gene>
    <name evidence="3" type="primary">Cnig_chr_III.g11674</name>
    <name evidence="3" type="ORF">B9Z55_011674</name>
</gene>
<evidence type="ECO:0000259" key="2">
    <source>
        <dbReference type="SMART" id="SM00156"/>
    </source>
</evidence>